<proteinExistence type="predicted"/>
<reference evidence="1" key="1">
    <citation type="submission" date="2020-03" db="EMBL/GenBank/DDBJ databases">
        <title>The deep terrestrial virosphere.</title>
        <authorList>
            <person name="Holmfeldt K."/>
            <person name="Nilsson E."/>
            <person name="Simone D."/>
            <person name="Lopez-Fernandez M."/>
            <person name="Wu X."/>
            <person name="de Brujin I."/>
            <person name="Lundin D."/>
            <person name="Andersson A."/>
            <person name="Bertilsson S."/>
            <person name="Dopson M."/>
        </authorList>
    </citation>
    <scope>NUCLEOTIDE SEQUENCE</scope>
    <source>
        <strain evidence="1">TM448A02742</strain>
        <strain evidence="2">TM448B03070</strain>
    </source>
</reference>
<gene>
    <name evidence="1" type="ORF">TM448A02742_0002</name>
    <name evidence="2" type="ORF">TM448B03070_0011</name>
</gene>
<name>A0A6H1ZYC5_9ZZZZ</name>
<dbReference type="EMBL" id="MT144989">
    <property type="protein sequence ID" value="QJI02292.1"/>
    <property type="molecule type" value="Genomic_DNA"/>
</dbReference>
<evidence type="ECO:0000313" key="1">
    <source>
        <dbReference type="EMBL" id="QJA52462.1"/>
    </source>
</evidence>
<dbReference type="EMBL" id="MT144342">
    <property type="protein sequence ID" value="QJA52462.1"/>
    <property type="molecule type" value="Genomic_DNA"/>
</dbReference>
<dbReference type="AlphaFoldDB" id="A0A6H1ZYC5"/>
<evidence type="ECO:0000313" key="2">
    <source>
        <dbReference type="EMBL" id="QJI02292.1"/>
    </source>
</evidence>
<protein>
    <submittedName>
        <fullName evidence="1">Uncharacterized protein</fullName>
    </submittedName>
</protein>
<accession>A0A6H1ZYC5</accession>
<sequence>MCNYQGREFGGGYLDSVCIDGYLWDADSGGYDDEGNAYLDCGGDIPCPSCNLKGCIRFNADDYLNAGYESIDHPLTTKMVKNVMSKLPSNHRRMAMRYWRQGRRDGIKEAKQLA</sequence>
<organism evidence="1">
    <name type="scientific">viral metagenome</name>
    <dbReference type="NCBI Taxonomy" id="1070528"/>
    <lineage>
        <taxon>unclassified sequences</taxon>
        <taxon>metagenomes</taxon>
        <taxon>organismal metagenomes</taxon>
    </lineage>
</organism>